<name>A0ABX3GHV5_9BACL</name>
<organism evidence="1 2">
    <name type="scientific">Paenibacillus odorifer</name>
    <dbReference type="NCBI Taxonomy" id="189426"/>
    <lineage>
        <taxon>Bacteria</taxon>
        <taxon>Bacillati</taxon>
        <taxon>Bacillota</taxon>
        <taxon>Bacilli</taxon>
        <taxon>Bacillales</taxon>
        <taxon>Paenibacillaceae</taxon>
        <taxon>Paenibacillus</taxon>
    </lineage>
</organism>
<dbReference type="Proteomes" id="UP000187158">
    <property type="component" value="Unassembled WGS sequence"/>
</dbReference>
<dbReference type="EMBL" id="MPVP01000432">
    <property type="protein sequence ID" value="OMD06299.1"/>
    <property type="molecule type" value="Genomic_DNA"/>
</dbReference>
<evidence type="ECO:0000313" key="2">
    <source>
        <dbReference type="Proteomes" id="UP000187158"/>
    </source>
</evidence>
<sequence length="111" mass="13148">MDIHVFDIIQNFQHIENELYFKMEEELGVDKADEYLNGFVDYRERILKIGKYLDDSLYIGKSGYLTEKYNEFQRYTKLEVIYNYDNGYSLSETTSGLILLTPTAIVSFKEE</sequence>
<evidence type="ECO:0000313" key="1">
    <source>
        <dbReference type="EMBL" id="OMD06299.1"/>
    </source>
</evidence>
<protein>
    <submittedName>
        <fullName evidence="1">Uncharacterized protein</fullName>
    </submittedName>
</protein>
<comment type="caution">
    <text evidence="1">The sequence shown here is derived from an EMBL/GenBank/DDBJ whole genome shotgun (WGS) entry which is preliminary data.</text>
</comment>
<gene>
    <name evidence="1" type="ORF">BSO21_30820</name>
</gene>
<dbReference type="RefSeq" id="WP_076220637.1">
    <property type="nucleotide sequence ID" value="NZ_MPVM01000011.1"/>
</dbReference>
<proteinExistence type="predicted"/>
<reference evidence="1 2" key="1">
    <citation type="submission" date="2016-11" db="EMBL/GenBank/DDBJ databases">
        <title>Paenibacillus species isolates.</title>
        <authorList>
            <person name="Beno S.M."/>
        </authorList>
    </citation>
    <scope>NUCLEOTIDE SEQUENCE [LARGE SCALE GENOMIC DNA]</scope>
    <source>
        <strain evidence="1 2">FSL H7-0433</strain>
    </source>
</reference>
<accession>A0ABX3GHV5</accession>
<keyword evidence="2" id="KW-1185">Reference proteome</keyword>